<dbReference type="EMBL" id="WBWS01000044">
    <property type="protein sequence ID" value="KAB2758399.1"/>
    <property type="molecule type" value="Genomic_DNA"/>
</dbReference>
<sequence length="110" mass="11918">MPNAKIYVDQTVWPQHQEIGALLPPLRELLCDRLSVGPAACQLAVLPVHGLPDQPLINVELHILPAPDRTRDLLTSLATAIQQLLASDVTGKIAVRIATLDPETYVAVKS</sequence>
<protein>
    <submittedName>
        <fullName evidence="1">Uncharacterized protein</fullName>
    </submittedName>
</protein>
<dbReference type="Proteomes" id="UP000481876">
    <property type="component" value="Unassembled WGS sequence"/>
</dbReference>
<reference evidence="1 2" key="1">
    <citation type="submission" date="2019-09" db="EMBL/GenBank/DDBJ databases">
        <title>Taxonomic organization of the family Brucellaceae based on a phylogenomic approach.</title>
        <authorList>
            <person name="Leclercq S."/>
            <person name="Cloeckaert A."/>
            <person name="Zygmunt M.S."/>
        </authorList>
    </citation>
    <scope>NUCLEOTIDE SEQUENCE [LARGE SCALE GENOMIC DNA]</scope>
    <source>
        <strain evidence="1 2">LMG 3313</strain>
    </source>
</reference>
<comment type="caution">
    <text evidence="1">The sequence shown here is derived from an EMBL/GenBank/DDBJ whole genome shotgun (WGS) entry which is preliminary data.</text>
</comment>
<evidence type="ECO:0000313" key="2">
    <source>
        <dbReference type="Proteomes" id="UP000481876"/>
    </source>
</evidence>
<dbReference type="RefSeq" id="WP_151664460.1">
    <property type="nucleotide sequence ID" value="NZ_WBWS01000044.1"/>
</dbReference>
<accession>A0A6L3YYI0</accession>
<evidence type="ECO:0000313" key="1">
    <source>
        <dbReference type="EMBL" id="KAB2758399.1"/>
    </source>
</evidence>
<name>A0A6L3YYI0_BRUAN</name>
<gene>
    <name evidence="1" type="ORF">F9L04_24660</name>
</gene>
<proteinExistence type="predicted"/>
<dbReference type="AlphaFoldDB" id="A0A6L3YYI0"/>
<organism evidence="1 2">
    <name type="scientific">Brucella anthropi</name>
    <name type="common">Ochrobactrum anthropi</name>
    <dbReference type="NCBI Taxonomy" id="529"/>
    <lineage>
        <taxon>Bacteria</taxon>
        <taxon>Pseudomonadati</taxon>
        <taxon>Pseudomonadota</taxon>
        <taxon>Alphaproteobacteria</taxon>
        <taxon>Hyphomicrobiales</taxon>
        <taxon>Brucellaceae</taxon>
        <taxon>Brucella/Ochrobactrum group</taxon>
        <taxon>Brucella</taxon>
    </lineage>
</organism>